<feature type="transmembrane region" description="Helical" evidence="1">
    <location>
        <begin position="152"/>
        <end position="172"/>
    </location>
</feature>
<dbReference type="AlphaFoldDB" id="A0A365XRL5"/>
<proteinExistence type="predicted"/>
<accession>A0A365XRL5</accession>
<dbReference type="OrthoDB" id="111691at2"/>
<dbReference type="InterPro" id="IPR005625">
    <property type="entry name" value="PepSY-ass_TM"/>
</dbReference>
<feature type="transmembrane region" description="Helical" evidence="1">
    <location>
        <begin position="361"/>
        <end position="382"/>
    </location>
</feature>
<sequence>MKNKQKKKNGRSLFYRISAWLHLWLGLISGIILIIVCLTGCIWVFNEEITGWLEPKTVVAKQDRPVIQPSTILEIAAREYPGKQAAYAIYREGRVVEVNVGARRSGSTLKLNPYTGEVVSKVTRKEGDVDFFRWILNGHRFLWMPYKIGRPIVNYSTLVFVITLVTGVVLWWPKKWNKSTREQSFKIKWGASFKRVNYDLHNVLGFYSLLVLFAIGVTGMVWGLEWWSNGLYWATSGGRSLPAYTELKSDSTQAPHNKFTMAESMDMIWQRVTNGNPRSTGFYMSFPDTAKAASVININVYPSRGQYYNNVRYVFDRHTLEELKENSVYATRFEEADFGTKLRRMNYDIHVGSILGLPGKFMAFFASLIGATLPVTGFLIWWGRKKKKPQQTHVKKTAAKAAVE</sequence>
<gene>
    <name evidence="2" type="ORF">DF182_20865</name>
</gene>
<dbReference type="PANTHER" id="PTHR34219">
    <property type="entry name" value="IRON-REGULATED INNER MEMBRANE PROTEIN-RELATED"/>
    <property type="match status" value="1"/>
</dbReference>
<keyword evidence="1" id="KW-1133">Transmembrane helix</keyword>
<reference evidence="2 3" key="1">
    <citation type="submission" date="2018-05" db="EMBL/GenBank/DDBJ databases">
        <title>Chitinophaga sp. K3CV102501T nov., isolated from isolated from a monsoon evergreen broad-leaved forest soil.</title>
        <authorList>
            <person name="Lv Y."/>
        </authorList>
    </citation>
    <scope>NUCLEOTIDE SEQUENCE [LARGE SCALE GENOMIC DNA]</scope>
    <source>
        <strain evidence="2 3">GDMCC 1.1325</strain>
    </source>
</reference>
<keyword evidence="1" id="KW-0472">Membrane</keyword>
<feature type="transmembrane region" description="Helical" evidence="1">
    <location>
        <begin position="204"/>
        <end position="224"/>
    </location>
</feature>
<evidence type="ECO:0000256" key="1">
    <source>
        <dbReference type="SAM" id="Phobius"/>
    </source>
</evidence>
<evidence type="ECO:0000313" key="2">
    <source>
        <dbReference type="EMBL" id="RBL88996.1"/>
    </source>
</evidence>
<dbReference type="EMBL" id="QFFJ01000002">
    <property type="protein sequence ID" value="RBL88996.1"/>
    <property type="molecule type" value="Genomic_DNA"/>
</dbReference>
<keyword evidence="3" id="KW-1185">Reference proteome</keyword>
<organism evidence="2 3">
    <name type="scientific">Chitinophaga flava</name>
    <dbReference type="NCBI Taxonomy" id="2259036"/>
    <lineage>
        <taxon>Bacteria</taxon>
        <taxon>Pseudomonadati</taxon>
        <taxon>Bacteroidota</taxon>
        <taxon>Chitinophagia</taxon>
        <taxon>Chitinophagales</taxon>
        <taxon>Chitinophagaceae</taxon>
        <taxon>Chitinophaga</taxon>
    </lineage>
</organism>
<evidence type="ECO:0000313" key="3">
    <source>
        <dbReference type="Proteomes" id="UP000253410"/>
    </source>
</evidence>
<comment type="caution">
    <text evidence="2">The sequence shown here is derived from an EMBL/GenBank/DDBJ whole genome shotgun (WGS) entry which is preliminary data.</text>
</comment>
<keyword evidence="1" id="KW-0812">Transmembrane</keyword>
<dbReference type="Pfam" id="PF03929">
    <property type="entry name" value="PepSY_TM"/>
    <property type="match status" value="1"/>
</dbReference>
<dbReference type="RefSeq" id="WP_113617739.1">
    <property type="nucleotide sequence ID" value="NZ_QFFJ01000002.1"/>
</dbReference>
<protein>
    <submittedName>
        <fullName evidence="2">Peptidase</fullName>
    </submittedName>
</protein>
<dbReference type="PANTHER" id="PTHR34219:SF3">
    <property type="entry name" value="BLL7967 PROTEIN"/>
    <property type="match status" value="1"/>
</dbReference>
<name>A0A365XRL5_9BACT</name>
<dbReference type="Proteomes" id="UP000253410">
    <property type="component" value="Unassembled WGS sequence"/>
</dbReference>
<feature type="transmembrane region" description="Helical" evidence="1">
    <location>
        <begin position="21"/>
        <end position="45"/>
    </location>
</feature>